<name>A0ABR8LTX4_9FLAO</name>
<dbReference type="EMBL" id="JACXXH010000004">
    <property type="protein sequence ID" value="MBD3863627.1"/>
    <property type="molecule type" value="Genomic_DNA"/>
</dbReference>
<dbReference type="PROSITE" id="PS50280">
    <property type="entry name" value="SET"/>
    <property type="match status" value="1"/>
</dbReference>
<dbReference type="Pfam" id="PF00856">
    <property type="entry name" value="SET"/>
    <property type="match status" value="1"/>
</dbReference>
<dbReference type="Proteomes" id="UP000627521">
    <property type="component" value="Unassembled WGS sequence"/>
</dbReference>
<dbReference type="PANTHER" id="PTHR46167:SF1">
    <property type="entry name" value="N-LYSINE METHYLTRANSFERASE KMT5A"/>
    <property type="match status" value="1"/>
</dbReference>
<dbReference type="SUPFAM" id="SSF82199">
    <property type="entry name" value="SET domain"/>
    <property type="match status" value="1"/>
</dbReference>
<gene>
    <name evidence="2" type="ORF">IEG06_09190</name>
</gene>
<feature type="domain" description="SET" evidence="1">
    <location>
        <begin position="13"/>
        <end position="132"/>
    </location>
</feature>
<keyword evidence="3" id="KW-1185">Reference proteome</keyword>
<sequence>MTQNNTIEASEADYLYVKTSQIPKAGHGLFTAIDIYKHEIIALFKGEIIDATEAKHRAQQKQDRYFINLLDGSIMDSMHTNCFAKYANDTKGTTDNSPYKNNAKIGLDDNDNVCIIATKKIRSGEEVFCGYGKRYWKKHL</sequence>
<dbReference type="InterPro" id="IPR046341">
    <property type="entry name" value="SET_dom_sf"/>
</dbReference>
<dbReference type="InterPro" id="IPR001214">
    <property type="entry name" value="SET_dom"/>
</dbReference>
<dbReference type="InterPro" id="IPR051760">
    <property type="entry name" value="KMT5A"/>
</dbReference>
<evidence type="ECO:0000313" key="2">
    <source>
        <dbReference type="EMBL" id="MBD3863627.1"/>
    </source>
</evidence>
<dbReference type="Gene3D" id="2.170.270.10">
    <property type="entry name" value="SET domain"/>
    <property type="match status" value="1"/>
</dbReference>
<protein>
    <submittedName>
        <fullName evidence="2">SET domain-containing protein-lysine N-methyltransferase</fullName>
    </submittedName>
</protein>
<reference evidence="2 3" key="1">
    <citation type="submission" date="2020-09" db="EMBL/GenBank/DDBJ databases">
        <title>Bacillus nautilus sp. nov., Chryseoglobus crepusculi sp. nov, and Psychrobacter noctis sp. nov., isolated from deep-sea sponges from the equatorial Atlantic.</title>
        <authorList>
            <person name="Stennett H.L."/>
            <person name="Williams S.E."/>
        </authorList>
    </citation>
    <scope>NUCLEOTIDE SEQUENCE [LARGE SCALE GENOMIC DNA]</scope>
    <source>
        <strain evidence="2 3">28M-24</strain>
    </source>
</reference>
<evidence type="ECO:0000259" key="1">
    <source>
        <dbReference type="PROSITE" id="PS50280"/>
    </source>
</evidence>
<organism evidence="2 3">
    <name type="scientific">Olleya marilimosa</name>
    <dbReference type="NCBI Taxonomy" id="272164"/>
    <lineage>
        <taxon>Bacteria</taxon>
        <taxon>Pseudomonadati</taxon>
        <taxon>Bacteroidota</taxon>
        <taxon>Flavobacteriia</taxon>
        <taxon>Flavobacteriales</taxon>
        <taxon>Flavobacteriaceae</taxon>
    </lineage>
</organism>
<evidence type="ECO:0000313" key="3">
    <source>
        <dbReference type="Proteomes" id="UP000627521"/>
    </source>
</evidence>
<accession>A0ABR8LTX4</accession>
<dbReference type="PANTHER" id="PTHR46167">
    <property type="entry name" value="N-LYSINE METHYLTRANSFERASE KMT5A"/>
    <property type="match status" value="1"/>
</dbReference>
<proteinExistence type="predicted"/>
<comment type="caution">
    <text evidence="2">The sequence shown here is derived from an EMBL/GenBank/DDBJ whole genome shotgun (WGS) entry which is preliminary data.</text>
</comment>